<protein>
    <submittedName>
        <fullName evidence="2">Uncharacterized protein</fullName>
    </submittedName>
</protein>
<dbReference type="EMBL" id="PGOL01001470">
    <property type="protein sequence ID" value="PKI57908.1"/>
    <property type="molecule type" value="Genomic_DNA"/>
</dbReference>
<name>A0A2I0JNP3_PUNGR</name>
<proteinExistence type="predicted"/>
<feature type="region of interest" description="Disordered" evidence="1">
    <location>
        <begin position="38"/>
        <end position="61"/>
    </location>
</feature>
<keyword evidence="3" id="KW-1185">Reference proteome</keyword>
<sequence length="61" mass="6911">MGGGEMGLRSRTGWEQNVSEIGLLREEIVGWKMLKTPTHRRKRERVEKEMAEIGGRAVTDG</sequence>
<evidence type="ECO:0000256" key="1">
    <source>
        <dbReference type="SAM" id="MobiDB-lite"/>
    </source>
</evidence>
<dbReference type="Proteomes" id="UP000233551">
    <property type="component" value="Unassembled WGS sequence"/>
</dbReference>
<dbReference type="AlphaFoldDB" id="A0A2I0JNP3"/>
<accession>A0A2I0JNP3</accession>
<comment type="caution">
    <text evidence="2">The sequence shown here is derived from an EMBL/GenBank/DDBJ whole genome shotgun (WGS) entry which is preliminary data.</text>
</comment>
<organism evidence="2 3">
    <name type="scientific">Punica granatum</name>
    <name type="common">Pomegranate</name>
    <dbReference type="NCBI Taxonomy" id="22663"/>
    <lineage>
        <taxon>Eukaryota</taxon>
        <taxon>Viridiplantae</taxon>
        <taxon>Streptophyta</taxon>
        <taxon>Embryophyta</taxon>
        <taxon>Tracheophyta</taxon>
        <taxon>Spermatophyta</taxon>
        <taxon>Magnoliopsida</taxon>
        <taxon>eudicotyledons</taxon>
        <taxon>Gunneridae</taxon>
        <taxon>Pentapetalae</taxon>
        <taxon>rosids</taxon>
        <taxon>malvids</taxon>
        <taxon>Myrtales</taxon>
        <taxon>Lythraceae</taxon>
        <taxon>Punica</taxon>
    </lineage>
</organism>
<evidence type="ECO:0000313" key="3">
    <source>
        <dbReference type="Proteomes" id="UP000233551"/>
    </source>
</evidence>
<gene>
    <name evidence="2" type="ORF">CRG98_021696</name>
</gene>
<reference evidence="2 3" key="1">
    <citation type="submission" date="2017-11" db="EMBL/GenBank/DDBJ databases">
        <title>De-novo sequencing of pomegranate (Punica granatum L.) genome.</title>
        <authorList>
            <person name="Akparov Z."/>
            <person name="Amiraslanov A."/>
            <person name="Hajiyeva S."/>
            <person name="Abbasov M."/>
            <person name="Kaur K."/>
            <person name="Hamwieh A."/>
            <person name="Solovyev V."/>
            <person name="Salamov A."/>
            <person name="Braich B."/>
            <person name="Kosarev P."/>
            <person name="Mahmoud A."/>
            <person name="Hajiyev E."/>
            <person name="Babayeva S."/>
            <person name="Izzatullayeva V."/>
            <person name="Mammadov A."/>
            <person name="Mammadov A."/>
            <person name="Sharifova S."/>
            <person name="Ojaghi J."/>
            <person name="Eynullazada K."/>
            <person name="Bayramov B."/>
            <person name="Abdulazimova A."/>
            <person name="Shahmuradov I."/>
        </authorList>
    </citation>
    <scope>NUCLEOTIDE SEQUENCE [LARGE SCALE GENOMIC DNA]</scope>
    <source>
        <strain evidence="3">cv. AG2017</strain>
        <tissue evidence="2">Leaf</tissue>
    </source>
</reference>
<evidence type="ECO:0000313" key="2">
    <source>
        <dbReference type="EMBL" id="PKI57908.1"/>
    </source>
</evidence>